<reference evidence="2" key="1">
    <citation type="journal article" date="2019" name="Int. J. Syst. Evol. Microbiol.">
        <title>The Global Catalogue of Microorganisms (GCM) 10K type strain sequencing project: providing services to taxonomists for standard genome sequencing and annotation.</title>
        <authorList>
            <consortium name="The Broad Institute Genomics Platform"/>
            <consortium name="The Broad Institute Genome Sequencing Center for Infectious Disease"/>
            <person name="Wu L."/>
            <person name="Ma J."/>
        </authorList>
    </citation>
    <scope>NUCLEOTIDE SEQUENCE [LARGE SCALE GENOMIC DNA]</scope>
    <source>
        <strain evidence="2">JCM 17917</strain>
    </source>
</reference>
<proteinExistence type="predicted"/>
<dbReference type="Proteomes" id="UP001501844">
    <property type="component" value="Unassembled WGS sequence"/>
</dbReference>
<accession>A0ABP8G0G9</accession>
<comment type="caution">
    <text evidence="1">The sequence shown here is derived from an EMBL/GenBank/DDBJ whole genome shotgun (WGS) entry which is preliminary data.</text>
</comment>
<sequence length="150" mass="17298">MILVIVIESRDSILGYIIQFTLTRVNLNLLSEQVPLVISSQRGDGSEMLVKDLPKELQSDFTTLVYGAKVFYGPSTRIYFTLRKEIAERASDSKNHDSIYHLHIEASPLWRDSFMFYNIGTTFHYYSNEDIIDSDILENKIKVNSNVLKE</sequence>
<evidence type="ECO:0000313" key="2">
    <source>
        <dbReference type="Proteomes" id="UP001501844"/>
    </source>
</evidence>
<evidence type="ECO:0000313" key="1">
    <source>
        <dbReference type="EMBL" id="GAA4314772.1"/>
    </source>
</evidence>
<organism evidence="1 2">
    <name type="scientific">Nibribacter koreensis</name>
    <dbReference type="NCBI Taxonomy" id="1084519"/>
    <lineage>
        <taxon>Bacteria</taxon>
        <taxon>Pseudomonadati</taxon>
        <taxon>Bacteroidota</taxon>
        <taxon>Cytophagia</taxon>
        <taxon>Cytophagales</taxon>
        <taxon>Hymenobacteraceae</taxon>
        <taxon>Nibribacter</taxon>
    </lineage>
</organism>
<gene>
    <name evidence="1" type="ORF">GCM10023183_35100</name>
</gene>
<name>A0ABP8G0G9_9BACT</name>
<dbReference type="EMBL" id="BAABGX010000003">
    <property type="protein sequence ID" value="GAA4314772.1"/>
    <property type="molecule type" value="Genomic_DNA"/>
</dbReference>
<protein>
    <submittedName>
        <fullName evidence="1">Uncharacterized protein</fullName>
    </submittedName>
</protein>
<keyword evidence="2" id="KW-1185">Reference proteome</keyword>